<dbReference type="InterPro" id="IPR036631">
    <property type="entry name" value="MGMT_N_sf"/>
</dbReference>
<keyword evidence="5 11" id="KW-0808">Transferase</keyword>
<dbReference type="InterPro" id="IPR001497">
    <property type="entry name" value="MethylDNA_cys_MeTrfase_AS"/>
</dbReference>
<dbReference type="InterPro" id="IPR036217">
    <property type="entry name" value="MethylDNA_cys_MeTrfase_DNAb"/>
</dbReference>
<dbReference type="NCBIfam" id="TIGR00589">
    <property type="entry name" value="ogt"/>
    <property type="match status" value="1"/>
</dbReference>
<dbReference type="KEGG" id="jli:EXU32_12440"/>
<evidence type="ECO:0000256" key="5">
    <source>
        <dbReference type="ARBA" id="ARBA00022679"/>
    </source>
</evidence>
<dbReference type="Pfam" id="PF02870">
    <property type="entry name" value="Methyltransf_1N"/>
    <property type="match status" value="1"/>
</dbReference>
<keyword evidence="12" id="KW-1185">Reference proteome</keyword>
<evidence type="ECO:0000256" key="4">
    <source>
        <dbReference type="ARBA" id="ARBA00022603"/>
    </source>
</evidence>
<keyword evidence="6" id="KW-0227">DNA damage</keyword>
<dbReference type="InterPro" id="IPR036388">
    <property type="entry name" value="WH-like_DNA-bd_sf"/>
</dbReference>
<dbReference type="GO" id="GO:0006281">
    <property type="term" value="P:DNA repair"/>
    <property type="evidence" value="ECO:0007669"/>
    <property type="project" value="UniProtKB-KW"/>
</dbReference>
<dbReference type="CDD" id="cd06445">
    <property type="entry name" value="ATase"/>
    <property type="match status" value="1"/>
</dbReference>
<dbReference type="Proteomes" id="UP000290408">
    <property type="component" value="Chromosome"/>
</dbReference>
<gene>
    <name evidence="11" type="ORF">EXU32_12440</name>
</gene>
<sequence>MIDIMTTRHARLPTRLGELTAVLDEACTGEGPVLIGLYFPGHWTLPEGADHGPEVAPTAEPVLGKLAAQLEEYLAGERRDFDIPIELRGGEHHQHVWALLEQIPHGETVSYGDLARETGSAAQAVGRAVGANPISILVPCHRVIGADGSITGYAGGLDRKRALLALEEPPAEDRGALF</sequence>
<comment type="catalytic activity">
    <reaction evidence="1">
        <text>a 4-O-methyl-thymidine in DNA + L-cysteinyl-[protein] = a thymidine in DNA + S-methyl-L-cysteinyl-[protein]</text>
        <dbReference type="Rhea" id="RHEA:53428"/>
        <dbReference type="Rhea" id="RHEA-COMP:10131"/>
        <dbReference type="Rhea" id="RHEA-COMP:10132"/>
        <dbReference type="Rhea" id="RHEA-COMP:13555"/>
        <dbReference type="Rhea" id="RHEA-COMP:13556"/>
        <dbReference type="ChEBI" id="CHEBI:29950"/>
        <dbReference type="ChEBI" id="CHEBI:82612"/>
        <dbReference type="ChEBI" id="CHEBI:137386"/>
        <dbReference type="ChEBI" id="CHEBI:137387"/>
        <dbReference type="EC" id="2.1.1.63"/>
    </reaction>
</comment>
<keyword evidence="4 11" id="KW-0489">Methyltransferase</keyword>
<dbReference type="Gene3D" id="3.30.160.70">
    <property type="entry name" value="Methylated DNA-protein cysteine methyltransferase domain"/>
    <property type="match status" value="1"/>
</dbReference>
<dbReference type="InterPro" id="IPR014048">
    <property type="entry name" value="MethylDNA_cys_MeTrfase_DNA-bd"/>
</dbReference>
<dbReference type="InterPro" id="IPR008332">
    <property type="entry name" value="MethylG_MeTrfase_N"/>
</dbReference>
<keyword evidence="7" id="KW-0234">DNA repair</keyword>
<dbReference type="Pfam" id="PF01035">
    <property type="entry name" value="DNA_binding_1"/>
    <property type="match status" value="1"/>
</dbReference>
<evidence type="ECO:0000313" key="12">
    <source>
        <dbReference type="Proteomes" id="UP000290408"/>
    </source>
</evidence>
<organism evidence="11 12">
    <name type="scientific">Janibacter limosus</name>
    <dbReference type="NCBI Taxonomy" id="53458"/>
    <lineage>
        <taxon>Bacteria</taxon>
        <taxon>Bacillati</taxon>
        <taxon>Actinomycetota</taxon>
        <taxon>Actinomycetes</taxon>
        <taxon>Micrococcales</taxon>
        <taxon>Intrasporangiaceae</taxon>
        <taxon>Janibacter</taxon>
    </lineage>
</organism>
<dbReference type="OrthoDB" id="9802228at2"/>
<dbReference type="STRING" id="1216970.GCA_001570985_00871"/>
<evidence type="ECO:0000259" key="9">
    <source>
        <dbReference type="Pfam" id="PF01035"/>
    </source>
</evidence>
<dbReference type="AlphaFoldDB" id="A0A4P6MY36"/>
<name>A0A4P6MY36_9MICO</name>
<proteinExistence type="inferred from homology"/>
<evidence type="ECO:0000256" key="3">
    <source>
        <dbReference type="ARBA" id="ARBA00011918"/>
    </source>
</evidence>
<reference evidence="11 12" key="1">
    <citation type="submission" date="2019-02" db="EMBL/GenBank/DDBJ databases">
        <title>Genomic data mining of an Antarctic deep-sea actinobacterium, Janibacterlimosus P3-3-X1.</title>
        <authorList>
            <person name="Liao L."/>
            <person name="Chen B."/>
        </authorList>
    </citation>
    <scope>NUCLEOTIDE SEQUENCE [LARGE SCALE GENOMIC DNA]</scope>
    <source>
        <strain evidence="11 12">P3-3-X1</strain>
    </source>
</reference>
<evidence type="ECO:0000313" key="11">
    <source>
        <dbReference type="EMBL" id="QBF46987.1"/>
    </source>
</evidence>
<dbReference type="FunFam" id="1.10.10.10:FF:000214">
    <property type="entry name" value="Methylated-DNA--protein-cysteine methyltransferase"/>
    <property type="match status" value="1"/>
</dbReference>
<evidence type="ECO:0000259" key="10">
    <source>
        <dbReference type="Pfam" id="PF02870"/>
    </source>
</evidence>
<evidence type="ECO:0000256" key="2">
    <source>
        <dbReference type="ARBA" id="ARBA00008711"/>
    </source>
</evidence>
<feature type="domain" description="Methylated-DNA-[protein]-cysteine S-methyltransferase DNA binding" evidence="9">
    <location>
        <begin position="93"/>
        <end position="168"/>
    </location>
</feature>
<comment type="similarity">
    <text evidence="2">Belongs to the MGMT family.</text>
</comment>
<dbReference type="Gene3D" id="1.10.10.10">
    <property type="entry name" value="Winged helix-like DNA-binding domain superfamily/Winged helix DNA-binding domain"/>
    <property type="match status" value="1"/>
</dbReference>
<protein>
    <recommendedName>
        <fullName evidence="3">methylated-DNA--[protein]-cysteine S-methyltransferase</fullName>
        <ecNumber evidence="3">2.1.1.63</ecNumber>
    </recommendedName>
</protein>
<dbReference type="GO" id="GO:0032259">
    <property type="term" value="P:methylation"/>
    <property type="evidence" value="ECO:0007669"/>
    <property type="project" value="UniProtKB-KW"/>
</dbReference>
<evidence type="ECO:0000256" key="8">
    <source>
        <dbReference type="ARBA" id="ARBA00049348"/>
    </source>
</evidence>
<feature type="domain" description="Methylguanine DNA methyltransferase ribonuclease-like" evidence="10">
    <location>
        <begin position="58"/>
        <end position="87"/>
    </location>
</feature>
<dbReference type="PANTHER" id="PTHR10815:SF5">
    <property type="entry name" value="METHYLATED-DNA--PROTEIN-CYSTEINE METHYLTRANSFERASE"/>
    <property type="match status" value="1"/>
</dbReference>
<dbReference type="SUPFAM" id="SSF53155">
    <property type="entry name" value="Methylated DNA-protein cysteine methyltransferase domain"/>
    <property type="match status" value="1"/>
</dbReference>
<comment type="catalytic activity">
    <reaction evidence="8">
        <text>a 6-O-methyl-2'-deoxyguanosine in DNA + L-cysteinyl-[protein] = S-methyl-L-cysteinyl-[protein] + a 2'-deoxyguanosine in DNA</text>
        <dbReference type="Rhea" id="RHEA:24000"/>
        <dbReference type="Rhea" id="RHEA-COMP:10131"/>
        <dbReference type="Rhea" id="RHEA-COMP:10132"/>
        <dbReference type="Rhea" id="RHEA-COMP:11367"/>
        <dbReference type="Rhea" id="RHEA-COMP:11368"/>
        <dbReference type="ChEBI" id="CHEBI:29950"/>
        <dbReference type="ChEBI" id="CHEBI:82612"/>
        <dbReference type="ChEBI" id="CHEBI:85445"/>
        <dbReference type="ChEBI" id="CHEBI:85448"/>
        <dbReference type="EC" id="2.1.1.63"/>
    </reaction>
</comment>
<evidence type="ECO:0000256" key="6">
    <source>
        <dbReference type="ARBA" id="ARBA00022763"/>
    </source>
</evidence>
<accession>A0A4P6MY36</accession>
<dbReference type="SUPFAM" id="SSF46767">
    <property type="entry name" value="Methylated DNA-protein cysteine methyltransferase, C-terminal domain"/>
    <property type="match status" value="1"/>
</dbReference>
<dbReference type="PROSITE" id="PS00374">
    <property type="entry name" value="MGMT"/>
    <property type="match status" value="1"/>
</dbReference>
<evidence type="ECO:0000256" key="7">
    <source>
        <dbReference type="ARBA" id="ARBA00023204"/>
    </source>
</evidence>
<evidence type="ECO:0000256" key="1">
    <source>
        <dbReference type="ARBA" id="ARBA00001286"/>
    </source>
</evidence>
<dbReference type="GO" id="GO:0003908">
    <property type="term" value="F:methylated-DNA-[protein]-cysteine S-methyltransferase activity"/>
    <property type="evidence" value="ECO:0007669"/>
    <property type="project" value="UniProtKB-EC"/>
</dbReference>
<dbReference type="EMBL" id="CP036164">
    <property type="protein sequence ID" value="QBF46987.1"/>
    <property type="molecule type" value="Genomic_DNA"/>
</dbReference>
<dbReference type="EC" id="2.1.1.63" evidence="3"/>
<dbReference type="PANTHER" id="PTHR10815">
    <property type="entry name" value="METHYLATED-DNA--PROTEIN-CYSTEINE METHYLTRANSFERASE"/>
    <property type="match status" value="1"/>
</dbReference>